<feature type="transmembrane region" description="Helical" evidence="7">
    <location>
        <begin position="212"/>
        <end position="231"/>
    </location>
</feature>
<dbReference type="PANTHER" id="PTHR11662">
    <property type="entry name" value="SOLUTE CARRIER FAMILY 17"/>
    <property type="match status" value="1"/>
</dbReference>
<feature type="transmembrane region" description="Helical" evidence="7">
    <location>
        <begin position="184"/>
        <end position="206"/>
    </location>
</feature>
<dbReference type="InterPro" id="IPR050382">
    <property type="entry name" value="MFS_Na/Anion_cotransporter"/>
</dbReference>
<evidence type="ECO:0000313" key="9">
    <source>
        <dbReference type="EMBL" id="CAI5445898.1"/>
    </source>
</evidence>
<dbReference type="SUPFAM" id="SSF103473">
    <property type="entry name" value="MFS general substrate transporter"/>
    <property type="match status" value="1"/>
</dbReference>
<evidence type="ECO:0000256" key="1">
    <source>
        <dbReference type="ARBA" id="ARBA00004141"/>
    </source>
</evidence>
<dbReference type="Proteomes" id="UP001152747">
    <property type="component" value="Unassembled WGS sequence"/>
</dbReference>
<feature type="transmembrane region" description="Helical" evidence="7">
    <location>
        <begin position="91"/>
        <end position="112"/>
    </location>
</feature>
<feature type="transmembrane region" description="Helical" evidence="7">
    <location>
        <begin position="312"/>
        <end position="334"/>
    </location>
</feature>
<dbReference type="AlphaFoldDB" id="A0A9P1N0Y0"/>
<evidence type="ECO:0000256" key="2">
    <source>
        <dbReference type="ARBA" id="ARBA00022448"/>
    </source>
</evidence>
<dbReference type="CDD" id="cd17318">
    <property type="entry name" value="MFS_SLC17"/>
    <property type="match status" value="1"/>
</dbReference>
<evidence type="ECO:0000256" key="3">
    <source>
        <dbReference type="ARBA" id="ARBA00022692"/>
    </source>
</evidence>
<sequence length="497" mass="53280">MEGSKPRLVPSTRFTLSLAMFFGCLVTYMMRTNMSFAIVCMVNETKPIISIDNTSLLIGEDKIMKCGKEVVANKKSEIVGEFDWDKKTSGMILSSFFYGYLGSQILGGYLASKYGGKRVVFVTILGSSLLTLANPVAARTSEYALAFVRAAIGFLQGATFPAMHTMWSVWGPPLELSVLTGVTYAGAQIGNVIVLPLSGLLCQYGFDGGWPSIFYLIGVFGVVWCATWWYLSSDKPATHPRISAAEKEYIVKAVEESMGKDTGKAPPTPWVKILTSPAVWACWAGHFAGDWGAYTMLVSLPSFLKDVLGLDLSSLGVIASIPYIAYFIAINIGGILADTLRAKGVLSTLNTRRAAMLVALIGQGLFLVAAGYCGCGQDILVIFFITCGMAISGLQYSGFVVNYLEIAPPFSGTVMGTGNTLSALAGIISPSVTSILTPNGTQEEWQIVLWLTAGILTTGALIFTIFASGEVQPWARLTAEEGHEMAPLRPGEKVEVA</sequence>
<feature type="transmembrane region" description="Helical" evidence="7">
    <location>
        <begin position="143"/>
        <end position="163"/>
    </location>
</feature>
<reference evidence="9" key="1">
    <citation type="submission" date="2022-11" db="EMBL/GenBank/DDBJ databases">
        <authorList>
            <person name="Kikuchi T."/>
        </authorList>
    </citation>
    <scope>NUCLEOTIDE SEQUENCE</scope>
    <source>
        <strain evidence="9">PS1010</strain>
    </source>
</reference>
<name>A0A9P1N0Y0_9PELO</name>
<keyword evidence="6 7" id="KW-0472">Membrane</keyword>
<keyword evidence="10" id="KW-1185">Reference proteome</keyword>
<accession>A0A9P1N0Y0</accession>
<dbReference type="GO" id="GO:0006820">
    <property type="term" value="P:monoatomic anion transport"/>
    <property type="evidence" value="ECO:0007669"/>
    <property type="project" value="TreeGrafter"/>
</dbReference>
<keyword evidence="4" id="KW-0769">Symport</keyword>
<feature type="domain" description="Major facilitator superfamily (MFS) profile" evidence="8">
    <location>
        <begin position="47"/>
        <end position="472"/>
    </location>
</feature>
<feature type="transmembrane region" description="Helical" evidence="7">
    <location>
        <begin position="354"/>
        <end position="373"/>
    </location>
</feature>
<protein>
    <recommendedName>
        <fullName evidence="8">Major facilitator superfamily (MFS) profile domain-containing protein</fullName>
    </recommendedName>
</protein>
<organism evidence="9 10">
    <name type="scientific">Caenorhabditis angaria</name>
    <dbReference type="NCBI Taxonomy" id="860376"/>
    <lineage>
        <taxon>Eukaryota</taxon>
        <taxon>Metazoa</taxon>
        <taxon>Ecdysozoa</taxon>
        <taxon>Nematoda</taxon>
        <taxon>Chromadorea</taxon>
        <taxon>Rhabditida</taxon>
        <taxon>Rhabditina</taxon>
        <taxon>Rhabditomorpha</taxon>
        <taxon>Rhabditoidea</taxon>
        <taxon>Rhabditidae</taxon>
        <taxon>Peloderinae</taxon>
        <taxon>Caenorhabditis</taxon>
    </lineage>
</organism>
<evidence type="ECO:0000313" key="10">
    <source>
        <dbReference type="Proteomes" id="UP001152747"/>
    </source>
</evidence>
<gene>
    <name evidence="9" type="ORF">CAMP_LOCUS8535</name>
</gene>
<comment type="subcellular location">
    <subcellularLocation>
        <location evidence="1">Membrane</location>
        <topology evidence="1">Multi-pass membrane protein</topology>
    </subcellularLocation>
</comment>
<dbReference type="GO" id="GO:0015293">
    <property type="term" value="F:symporter activity"/>
    <property type="evidence" value="ECO:0007669"/>
    <property type="project" value="UniProtKB-KW"/>
</dbReference>
<evidence type="ECO:0000259" key="8">
    <source>
        <dbReference type="PROSITE" id="PS50850"/>
    </source>
</evidence>
<keyword evidence="2" id="KW-0813">Transport</keyword>
<evidence type="ECO:0000256" key="6">
    <source>
        <dbReference type="ARBA" id="ARBA00023136"/>
    </source>
</evidence>
<feature type="transmembrane region" description="Helical" evidence="7">
    <location>
        <begin position="119"/>
        <end position="137"/>
    </location>
</feature>
<dbReference type="Gene3D" id="1.20.1250.20">
    <property type="entry name" value="MFS general substrate transporter like domains"/>
    <property type="match status" value="2"/>
</dbReference>
<dbReference type="PROSITE" id="PS51257">
    <property type="entry name" value="PROKAR_LIPOPROTEIN"/>
    <property type="match status" value="1"/>
</dbReference>
<dbReference type="InterPro" id="IPR011701">
    <property type="entry name" value="MFS"/>
</dbReference>
<keyword evidence="3 7" id="KW-0812">Transmembrane</keyword>
<dbReference type="InterPro" id="IPR036259">
    <property type="entry name" value="MFS_trans_sf"/>
</dbReference>
<dbReference type="OrthoDB" id="2985014at2759"/>
<dbReference type="Pfam" id="PF07690">
    <property type="entry name" value="MFS_1"/>
    <property type="match status" value="1"/>
</dbReference>
<feature type="transmembrane region" description="Helical" evidence="7">
    <location>
        <begin position="447"/>
        <end position="467"/>
    </location>
</feature>
<dbReference type="PROSITE" id="PS50850">
    <property type="entry name" value="MFS"/>
    <property type="match status" value="1"/>
</dbReference>
<dbReference type="EMBL" id="CANHGI010000003">
    <property type="protein sequence ID" value="CAI5445898.1"/>
    <property type="molecule type" value="Genomic_DNA"/>
</dbReference>
<dbReference type="InterPro" id="IPR020846">
    <property type="entry name" value="MFS_dom"/>
</dbReference>
<comment type="caution">
    <text evidence="9">The sequence shown here is derived from an EMBL/GenBank/DDBJ whole genome shotgun (WGS) entry which is preliminary data.</text>
</comment>
<evidence type="ECO:0000256" key="5">
    <source>
        <dbReference type="ARBA" id="ARBA00022989"/>
    </source>
</evidence>
<evidence type="ECO:0000256" key="7">
    <source>
        <dbReference type="SAM" id="Phobius"/>
    </source>
</evidence>
<feature type="transmembrane region" description="Helical" evidence="7">
    <location>
        <begin position="12"/>
        <end position="30"/>
    </location>
</feature>
<evidence type="ECO:0000256" key="4">
    <source>
        <dbReference type="ARBA" id="ARBA00022847"/>
    </source>
</evidence>
<dbReference type="FunFam" id="1.20.1250.20:FF:000003">
    <property type="entry name" value="Solute carrier family 17 member 3"/>
    <property type="match status" value="1"/>
</dbReference>
<dbReference type="GO" id="GO:0016020">
    <property type="term" value="C:membrane"/>
    <property type="evidence" value="ECO:0007669"/>
    <property type="project" value="UniProtKB-SubCell"/>
</dbReference>
<dbReference type="PANTHER" id="PTHR11662:SF399">
    <property type="entry name" value="FI19708P1-RELATED"/>
    <property type="match status" value="1"/>
</dbReference>
<feature type="transmembrane region" description="Helical" evidence="7">
    <location>
        <begin position="380"/>
        <end position="404"/>
    </location>
</feature>
<proteinExistence type="predicted"/>
<dbReference type="FunFam" id="1.20.1250.20:FF:000791">
    <property type="entry name" value="Uncharacterized transporter slc-17.2"/>
    <property type="match status" value="1"/>
</dbReference>
<keyword evidence="5 7" id="KW-1133">Transmembrane helix</keyword>